<name>A0A2T4BE19_9HYPO</name>
<dbReference type="AlphaFoldDB" id="A0A2T4BE19"/>
<keyword evidence="2" id="KW-1185">Reference proteome</keyword>
<dbReference type="GeneID" id="36598275"/>
<dbReference type="Proteomes" id="UP000241546">
    <property type="component" value="Unassembled WGS sequence"/>
</dbReference>
<accession>A0A2T4BE19</accession>
<proteinExistence type="predicted"/>
<organism evidence="1 2">
    <name type="scientific">Trichoderma citrinoviride</name>
    <dbReference type="NCBI Taxonomy" id="58853"/>
    <lineage>
        <taxon>Eukaryota</taxon>
        <taxon>Fungi</taxon>
        <taxon>Dikarya</taxon>
        <taxon>Ascomycota</taxon>
        <taxon>Pezizomycotina</taxon>
        <taxon>Sordariomycetes</taxon>
        <taxon>Hypocreomycetidae</taxon>
        <taxon>Hypocreales</taxon>
        <taxon>Hypocreaceae</taxon>
        <taxon>Trichoderma</taxon>
    </lineage>
</organism>
<reference evidence="2" key="1">
    <citation type="submission" date="2016-07" db="EMBL/GenBank/DDBJ databases">
        <title>Multiple horizontal gene transfer events from other fungi enriched the ability of initially mycotrophic Trichoderma (Ascomycota) to feed on dead plant biomass.</title>
        <authorList>
            <consortium name="DOE Joint Genome Institute"/>
            <person name="Atanasova L."/>
            <person name="Chenthamara K."/>
            <person name="Zhang J."/>
            <person name="Grujic M."/>
            <person name="Henrissat B."/>
            <person name="Kuo A."/>
            <person name="Aerts A."/>
            <person name="Salamov A."/>
            <person name="Lipzen A."/>
            <person name="Labutti K."/>
            <person name="Barry K."/>
            <person name="Miao Y."/>
            <person name="Rahimi M.J."/>
            <person name="Shen Q."/>
            <person name="Grigoriev I.V."/>
            <person name="Kubicek C.P."/>
            <person name="Druzhinina I.S."/>
        </authorList>
    </citation>
    <scope>NUCLEOTIDE SEQUENCE [LARGE SCALE GENOMIC DNA]</scope>
    <source>
        <strain evidence="2">TUCIM 6016</strain>
    </source>
</reference>
<evidence type="ECO:0000313" key="1">
    <source>
        <dbReference type="EMBL" id="PTB67518.1"/>
    </source>
</evidence>
<dbReference type="RefSeq" id="XP_024750838.1">
    <property type="nucleotide sequence ID" value="XM_024890157.1"/>
</dbReference>
<dbReference type="EMBL" id="KZ680211">
    <property type="protein sequence ID" value="PTB67518.1"/>
    <property type="molecule type" value="Genomic_DNA"/>
</dbReference>
<gene>
    <name evidence="1" type="ORF">BBK36DRAFT_1115701</name>
</gene>
<evidence type="ECO:0000313" key="2">
    <source>
        <dbReference type="Proteomes" id="UP000241546"/>
    </source>
</evidence>
<sequence length="283" mass="31932">MREEGSSNNAWDDEAVSGCDTEGEMDIDMLQFSSRGLRSFVVQVCGECCHGFEIGWVNSVRVVLYYDHIEIGKMSLRNTTVIPDGDDRVSIPEDHDYEHRVSIKHMGAFRAMFDDVLPKKSVAHQVEDTKPTTAALFVSPDGFGLKMRVNVARMPRMKCAVKMIRFSGNEISIVMNITNSSPLKLPFENDEVGDCQFVLKKGNRTVGDLLADFTIEPGESEFLFHGSIHDGVSGVVTLKGVKYKGEYDEESNWQHYVIRSFETEIDLGERRDEAVKDNEEEME</sequence>
<dbReference type="OrthoDB" id="4897004at2759"/>
<protein>
    <submittedName>
        <fullName evidence="1">Uncharacterized protein</fullName>
    </submittedName>
</protein>